<comment type="caution">
    <text evidence="4">The sequence shown here is derived from an EMBL/GenBank/DDBJ whole genome shotgun (WGS) entry which is preliminary data.</text>
</comment>
<gene>
    <name evidence="4" type="ORF">L2W38_10760</name>
</gene>
<dbReference type="InterPro" id="IPR027372">
    <property type="entry name" value="Phytase-like_dom"/>
</dbReference>
<dbReference type="PANTHER" id="PTHR46928">
    <property type="entry name" value="MESENCHYME-SPECIFIC CELL SURFACE GLYCOPROTEIN"/>
    <property type="match status" value="1"/>
</dbReference>
<dbReference type="Pfam" id="PF13449">
    <property type="entry name" value="Phytase-like"/>
    <property type="match status" value="1"/>
</dbReference>
<dbReference type="Proteomes" id="UP001200430">
    <property type="component" value="Unassembled WGS sequence"/>
</dbReference>
<dbReference type="RefSeq" id="WP_236099995.1">
    <property type="nucleotide sequence ID" value="NZ_JAKGUD010000013.1"/>
</dbReference>
<feature type="signal peptide" evidence="1">
    <location>
        <begin position="1"/>
        <end position="25"/>
    </location>
</feature>
<dbReference type="InterPro" id="IPR015943">
    <property type="entry name" value="WD40/YVTN_repeat-like_dom_sf"/>
</dbReference>
<organism evidence="4 5">
    <name type="scientific">Dethiosulfovibrio marinus</name>
    <dbReference type="NCBI Taxonomy" id="133532"/>
    <lineage>
        <taxon>Bacteria</taxon>
        <taxon>Thermotogati</taxon>
        <taxon>Synergistota</taxon>
        <taxon>Synergistia</taxon>
        <taxon>Synergistales</taxon>
        <taxon>Dethiosulfovibrionaceae</taxon>
        <taxon>Dethiosulfovibrio</taxon>
    </lineage>
</organism>
<proteinExistence type="predicted"/>
<dbReference type="InterPro" id="IPR052956">
    <property type="entry name" value="Mesenchyme-surface_protein"/>
</dbReference>
<dbReference type="SUPFAM" id="SSF51004">
    <property type="entry name" value="C-terminal (heme d1) domain of cytochrome cd1-nitrite reductase"/>
    <property type="match status" value="1"/>
</dbReference>
<name>A0ABS9EQ25_9BACT</name>
<keyword evidence="5" id="KW-1185">Reference proteome</keyword>
<dbReference type="InterPro" id="IPR055188">
    <property type="entry name" value="Choice_anch_I"/>
</dbReference>
<feature type="chain" id="PRO_5045915527" evidence="1">
    <location>
        <begin position="26"/>
        <end position="730"/>
    </location>
</feature>
<dbReference type="EMBL" id="JAKGUD010000013">
    <property type="protein sequence ID" value="MCF4143293.1"/>
    <property type="molecule type" value="Genomic_DNA"/>
</dbReference>
<evidence type="ECO:0000313" key="4">
    <source>
        <dbReference type="EMBL" id="MCF4143293.1"/>
    </source>
</evidence>
<evidence type="ECO:0000256" key="1">
    <source>
        <dbReference type="SAM" id="SignalP"/>
    </source>
</evidence>
<dbReference type="Gene3D" id="2.130.10.10">
    <property type="entry name" value="YVTN repeat-like/Quinoprotein amine dehydrogenase"/>
    <property type="match status" value="2"/>
</dbReference>
<dbReference type="Pfam" id="PF22494">
    <property type="entry name" value="choice_anch_I"/>
    <property type="match status" value="1"/>
</dbReference>
<dbReference type="PANTHER" id="PTHR46928:SF1">
    <property type="entry name" value="MESENCHYME-SPECIFIC CELL SURFACE GLYCOPROTEIN"/>
    <property type="match status" value="1"/>
</dbReference>
<keyword evidence="1" id="KW-0732">Signal</keyword>
<reference evidence="4 5" key="1">
    <citation type="submission" date="2022-01" db="EMBL/GenBank/DDBJ databases">
        <title>Dethiosulfovibrio faecalis sp. nov., a novel proteolytic, non-sulfur-reducing bacterium isolated from a marine aquaculture solid waste bioreactor.</title>
        <authorList>
            <person name="Grabowski S."/>
            <person name="Apolinario E."/>
            <person name="Schneider N."/>
            <person name="Marshall C.W."/>
            <person name="Sowers K.R."/>
        </authorList>
    </citation>
    <scope>NUCLEOTIDE SEQUENCE [LARGE SCALE GENOMIC DNA]</scope>
    <source>
        <strain evidence="4 5">DSM 12537</strain>
    </source>
</reference>
<evidence type="ECO:0000313" key="5">
    <source>
        <dbReference type="Proteomes" id="UP001200430"/>
    </source>
</evidence>
<dbReference type="SUPFAM" id="SSF75011">
    <property type="entry name" value="3-carboxy-cis,cis-mucoante lactonizing enzyme"/>
    <property type="match status" value="1"/>
</dbReference>
<feature type="domain" description="Phytase-like" evidence="2">
    <location>
        <begin position="463"/>
        <end position="716"/>
    </location>
</feature>
<sequence length="730" mass="77872">MKLKSLGIAASLSVFTLLSPPSSEAEVRSFALENHYAVPGGQVAEIVTATPDGMSLFYTNASGEKVGILDISDPARPRGEGSIEVSGEPTSAAVSVDGRYLAVAVRNGDNLNTAAPGTLGIYDISLPDKPRHLGDVTIGVGPDSVACSEIEGKMVVVVAIEDEESDEEGEATLGGKRPGRVDVVTVNPSDVPSSNIASVELGRELLGSVEGINYPADPQPEFVAISSSGTEAAVSIQESNGVAVIDISDPAKPSIKKVFCAGTVERKVDLKKDGWISFSDNFKGRREPDGLTYLSVGGKSYIALANEGDTGLETFGDGIYPGGRGISLHDTDGKVLWDSGVELDIAASLVGHYPDGRSSKKGAEIEGVASTRMFGDDLLIAASERGSFLAVYRVRDVFAPELIKILPTGSSPEGVIAITGRQDGKQLIVSANEGDGTVNLYSVSDKDVPGDPSDLTLSSRSEPWSALSGFSSDGKHIYAVPDNAWSPSRIWRISMSRTVDGVADIDGMIPITKEGTPAAYDLEGICWTKDGFWLAGEGKNASENLLIFVDHDGKVREEHPLPQELIDEYGDPGKFGFEGVAASSDGSFLYVAMQRGFDHDDKRAAILRFSPSDGRWEVAWYPLDDNPVDSKKYWMGLSDLCLVKNDKLLVLERDKGKGDHAKVKRVCSVDLRGFSNGSVLDKRLVKDIVESHGLLLEKAESLCLFDGDIWMAIDNDGAGWTRMLNLGGYE</sequence>
<protein>
    <submittedName>
        <fullName evidence="4">Esterase-like activity of phytase family protein</fullName>
    </submittedName>
</protein>
<evidence type="ECO:0000259" key="2">
    <source>
        <dbReference type="Pfam" id="PF13449"/>
    </source>
</evidence>
<accession>A0ABS9EQ25</accession>
<dbReference type="InterPro" id="IPR011048">
    <property type="entry name" value="Haem_d1_sf"/>
</dbReference>
<evidence type="ECO:0000259" key="3">
    <source>
        <dbReference type="Pfam" id="PF22494"/>
    </source>
</evidence>
<feature type="domain" description="Choice-of-anchor I" evidence="3">
    <location>
        <begin position="36"/>
        <end position="310"/>
    </location>
</feature>